<dbReference type="SUPFAM" id="SSF82689">
    <property type="entry name" value="Mechanosensitive channel protein MscS (YggB), C-terminal domain"/>
    <property type="match status" value="1"/>
</dbReference>
<comment type="caution">
    <text evidence="10">The sequence shown here is derived from an EMBL/GenBank/DDBJ whole genome shotgun (WGS) entry which is preliminary data.</text>
</comment>
<accession>A0ABQ2KJS8</accession>
<dbReference type="RefSeq" id="WP_188717838.1">
    <property type="nucleotide sequence ID" value="NZ_BAABBD010000005.1"/>
</dbReference>
<dbReference type="Gene3D" id="3.30.70.100">
    <property type="match status" value="1"/>
</dbReference>
<evidence type="ECO:0000256" key="4">
    <source>
        <dbReference type="ARBA" id="ARBA00022692"/>
    </source>
</evidence>
<dbReference type="PANTHER" id="PTHR30460:SF0">
    <property type="entry name" value="MODERATE CONDUCTANCE MECHANOSENSITIVE CHANNEL YBIO"/>
    <property type="match status" value="1"/>
</dbReference>
<gene>
    <name evidence="10" type="ORF">GCM10010968_18140</name>
</gene>
<dbReference type="InterPro" id="IPR006685">
    <property type="entry name" value="MscS_channel_2nd"/>
</dbReference>
<keyword evidence="11" id="KW-1185">Reference proteome</keyword>
<dbReference type="Pfam" id="PF00924">
    <property type="entry name" value="MS_channel_2nd"/>
    <property type="match status" value="1"/>
</dbReference>
<evidence type="ECO:0000256" key="2">
    <source>
        <dbReference type="ARBA" id="ARBA00008017"/>
    </source>
</evidence>
<feature type="transmembrane region" description="Helical" evidence="7">
    <location>
        <begin position="20"/>
        <end position="44"/>
    </location>
</feature>
<sequence>MRGLSLQAAPGIDWADVADWWAAWGTPISIVLIVIGAFLAYWIVKVVIGRVVHEVVTGVKRRADVADTEALSHSPLAQVRIVQRTRAMGSVLNTILAWVIAVFAAILVLGALGVNPGSLVALAGFLGAAAGVGAQGVIRDFLNGLFMVFEDQLGIGDVVDLGEASGVVESVGIRVTQVRDVNGTLWYVRNGEIVRVGNKSQGWARVLLDQAVPYDADVDAVEQRLLDVATRMSEEAEWTSRIIDKPETWGIESVSAEAVVLRLVVKTRASAKDDVARELRRRVKAGLDDLGVTLPSLQKVVVQGLDDTAKGRA</sequence>
<dbReference type="InterPro" id="IPR011066">
    <property type="entry name" value="MscS_channel_C_sf"/>
</dbReference>
<keyword evidence="5 7" id="KW-1133">Transmembrane helix</keyword>
<evidence type="ECO:0000256" key="7">
    <source>
        <dbReference type="SAM" id="Phobius"/>
    </source>
</evidence>
<keyword evidence="3" id="KW-1003">Cell membrane</keyword>
<evidence type="ECO:0000313" key="10">
    <source>
        <dbReference type="EMBL" id="GGN85448.1"/>
    </source>
</evidence>
<comment type="similarity">
    <text evidence="2">Belongs to the MscS (TC 1.A.23) family.</text>
</comment>
<feature type="domain" description="Mechanosensitive ion channel MscS C-terminal" evidence="9">
    <location>
        <begin position="212"/>
        <end position="291"/>
    </location>
</feature>
<evidence type="ECO:0000256" key="5">
    <source>
        <dbReference type="ARBA" id="ARBA00022989"/>
    </source>
</evidence>
<dbReference type="SUPFAM" id="SSF50182">
    <property type="entry name" value="Sm-like ribonucleoproteins"/>
    <property type="match status" value="1"/>
</dbReference>
<reference evidence="11" key="1">
    <citation type="journal article" date="2019" name="Int. J. Syst. Evol. Microbiol.">
        <title>The Global Catalogue of Microorganisms (GCM) 10K type strain sequencing project: providing services to taxonomists for standard genome sequencing and annotation.</title>
        <authorList>
            <consortium name="The Broad Institute Genomics Platform"/>
            <consortium name="The Broad Institute Genome Sequencing Center for Infectious Disease"/>
            <person name="Wu L."/>
            <person name="Ma J."/>
        </authorList>
    </citation>
    <scope>NUCLEOTIDE SEQUENCE [LARGE SCALE GENOMIC DNA]</scope>
    <source>
        <strain evidence="11">CGMCC 1.6960</strain>
    </source>
</reference>
<evidence type="ECO:0000259" key="9">
    <source>
        <dbReference type="Pfam" id="PF21082"/>
    </source>
</evidence>
<keyword evidence="4 7" id="KW-0812">Transmembrane</keyword>
<evidence type="ECO:0000256" key="1">
    <source>
        <dbReference type="ARBA" id="ARBA00004651"/>
    </source>
</evidence>
<keyword evidence="6 7" id="KW-0472">Membrane</keyword>
<feature type="transmembrane region" description="Helical" evidence="7">
    <location>
        <begin position="90"/>
        <end position="112"/>
    </location>
</feature>
<dbReference type="EMBL" id="BMLM01000001">
    <property type="protein sequence ID" value="GGN85448.1"/>
    <property type="molecule type" value="Genomic_DNA"/>
</dbReference>
<organism evidence="10 11">
    <name type="scientific">Agrococcus terreus</name>
    <dbReference type="NCBI Taxonomy" id="574649"/>
    <lineage>
        <taxon>Bacteria</taxon>
        <taxon>Bacillati</taxon>
        <taxon>Actinomycetota</taxon>
        <taxon>Actinomycetes</taxon>
        <taxon>Micrococcales</taxon>
        <taxon>Microbacteriaceae</taxon>
        <taxon>Agrococcus</taxon>
    </lineage>
</organism>
<dbReference type="Proteomes" id="UP000626982">
    <property type="component" value="Unassembled WGS sequence"/>
</dbReference>
<name>A0ABQ2KJS8_9MICO</name>
<evidence type="ECO:0000313" key="11">
    <source>
        <dbReference type="Proteomes" id="UP000626982"/>
    </source>
</evidence>
<dbReference type="Gene3D" id="2.30.30.60">
    <property type="match status" value="1"/>
</dbReference>
<dbReference type="InterPro" id="IPR045276">
    <property type="entry name" value="YbiO_bact"/>
</dbReference>
<dbReference type="PANTHER" id="PTHR30460">
    <property type="entry name" value="MODERATE CONDUCTANCE MECHANOSENSITIVE CHANNEL YBIO"/>
    <property type="match status" value="1"/>
</dbReference>
<dbReference type="SUPFAM" id="SSF82861">
    <property type="entry name" value="Mechanosensitive channel protein MscS (YggB), transmembrane region"/>
    <property type="match status" value="1"/>
</dbReference>
<evidence type="ECO:0000259" key="8">
    <source>
        <dbReference type="Pfam" id="PF00924"/>
    </source>
</evidence>
<dbReference type="InterPro" id="IPR010920">
    <property type="entry name" value="LSM_dom_sf"/>
</dbReference>
<comment type="subcellular location">
    <subcellularLocation>
        <location evidence="1">Cell membrane</location>
        <topology evidence="1">Multi-pass membrane protein</topology>
    </subcellularLocation>
</comment>
<dbReference type="InterPro" id="IPR011014">
    <property type="entry name" value="MscS_channel_TM-2"/>
</dbReference>
<dbReference type="InterPro" id="IPR049278">
    <property type="entry name" value="MS_channel_C"/>
</dbReference>
<evidence type="ECO:0000256" key="6">
    <source>
        <dbReference type="ARBA" id="ARBA00023136"/>
    </source>
</evidence>
<evidence type="ECO:0000256" key="3">
    <source>
        <dbReference type="ARBA" id="ARBA00022475"/>
    </source>
</evidence>
<dbReference type="InterPro" id="IPR023408">
    <property type="entry name" value="MscS_beta-dom_sf"/>
</dbReference>
<protein>
    <submittedName>
        <fullName evidence="10">Mechanosensitive ion channel protein MscS</fullName>
    </submittedName>
</protein>
<proteinExistence type="inferred from homology"/>
<feature type="transmembrane region" description="Helical" evidence="7">
    <location>
        <begin position="118"/>
        <end position="138"/>
    </location>
</feature>
<dbReference type="Gene3D" id="1.10.287.1260">
    <property type="match status" value="1"/>
</dbReference>
<feature type="domain" description="Mechanosensitive ion channel MscS" evidence="8">
    <location>
        <begin position="137"/>
        <end position="198"/>
    </location>
</feature>
<dbReference type="Pfam" id="PF21082">
    <property type="entry name" value="MS_channel_3rd"/>
    <property type="match status" value="1"/>
</dbReference>